<dbReference type="EMBL" id="JACCBN010000001">
    <property type="protein sequence ID" value="NYD37476.1"/>
    <property type="molecule type" value="Genomic_DNA"/>
</dbReference>
<organism evidence="1 2">
    <name type="scientific">Actinomycetospora corticicola</name>
    <dbReference type="NCBI Taxonomy" id="663602"/>
    <lineage>
        <taxon>Bacteria</taxon>
        <taxon>Bacillati</taxon>
        <taxon>Actinomycetota</taxon>
        <taxon>Actinomycetes</taxon>
        <taxon>Pseudonocardiales</taxon>
        <taxon>Pseudonocardiaceae</taxon>
        <taxon>Actinomycetospora</taxon>
    </lineage>
</organism>
<accession>A0A7Y9J6Y5</accession>
<evidence type="ECO:0000313" key="1">
    <source>
        <dbReference type="EMBL" id="NYD37476.1"/>
    </source>
</evidence>
<proteinExistence type="predicted"/>
<gene>
    <name evidence="1" type="ORF">BJ983_003578</name>
</gene>
<dbReference type="AlphaFoldDB" id="A0A7Y9J6Y5"/>
<name>A0A7Y9J6Y5_9PSEU</name>
<dbReference type="Proteomes" id="UP000535890">
    <property type="component" value="Unassembled WGS sequence"/>
</dbReference>
<evidence type="ECO:0000313" key="2">
    <source>
        <dbReference type="Proteomes" id="UP000535890"/>
    </source>
</evidence>
<sequence length="35" mass="3855">MTLRGIHHVKLPVSDLERHGPEIAPAIGNPWLSRG</sequence>
<keyword evidence="2" id="KW-1185">Reference proteome</keyword>
<comment type="caution">
    <text evidence="1">The sequence shown here is derived from an EMBL/GenBank/DDBJ whole genome shotgun (WGS) entry which is preliminary data.</text>
</comment>
<protein>
    <submittedName>
        <fullName evidence="1">Uncharacterized protein</fullName>
    </submittedName>
</protein>
<reference evidence="1 2" key="1">
    <citation type="submission" date="2020-07" db="EMBL/GenBank/DDBJ databases">
        <title>Sequencing the genomes of 1000 actinobacteria strains.</title>
        <authorList>
            <person name="Klenk H.-P."/>
        </authorList>
    </citation>
    <scope>NUCLEOTIDE SEQUENCE [LARGE SCALE GENOMIC DNA]</scope>
    <source>
        <strain evidence="1 2">DSM 45772</strain>
    </source>
</reference>